<name>A0A3S0IQX1_9DEIO</name>
<dbReference type="Proteomes" id="UP000277766">
    <property type="component" value="Unassembled WGS sequence"/>
</dbReference>
<organism evidence="2 3">
    <name type="scientific">Deinococcus radiophilus</name>
    <dbReference type="NCBI Taxonomy" id="32062"/>
    <lineage>
        <taxon>Bacteria</taxon>
        <taxon>Thermotogati</taxon>
        <taxon>Deinococcota</taxon>
        <taxon>Deinococci</taxon>
        <taxon>Deinococcales</taxon>
        <taxon>Deinococcaceae</taxon>
        <taxon>Deinococcus</taxon>
    </lineage>
</organism>
<dbReference type="EMBL" id="RXPE01000004">
    <property type="protein sequence ID" value="RTR29431.1"/>
    <property type="molecule type" value="Genomic_DNA"/>
</dbReference>
<feature type="region of interest" description="Disordered" evidence="1">
    <location>
        <begin position="1"/>
        <end position="24"/>
    </location>
</feature>
<evidence type="ECO:0000313" key="3">
    <source>
        <dbReference type="Proteomes" id="UP000277766"/>
    </source>
</evidence>
<evidence type="ECO:0000313" key="2">
    <source>
        <dbReference type="EMBL" id="RTR29431.1"/>
    </source>
</evidence>
<dbReference type="RefSeq" id="WP_126351342.1">
    <property type="nucleotide sequence ID" value="NZ_CP086380.1"/>
</dbReference>
<sequence>MTDPNPTAAQTGAPPRTPPSALGPVYHQLSTDFYPWTEVIADLRMRAQAGQSLLFQAESPAACARFVWRDGQLLGGYSGARDLPFSALMRGLPRARVTLLSLSGEAAQAIWDARQAEGGQALQGDAATVSQQLAGQSGVLLGHGPERSLSYWQAGKPLHGVWYPEAGEQEWRFMVQAQPLDRTELVQFWSQVLALTHRRAALDEVWRQASLELAADHPALDPFTREIVVRTGELSVDPGVDTDELRPALLAAYRNVLERLGLRIQDLPLENLRQHEIWSASGLAEMMNGGRA</sequence>
<comment type="caution">
    <text evidence="2">The sequence shown here is derived from an EMBL/GenBank/DDBJ whole genome shotgun (WGS) entry which is preliminary data.</text>
</comment>
<protein>
    <submittedName>
        <fullName evidence="2">Uncharacterized protein</fullName>
    </submittedName>
</protein>
<evidence type="ECO:0000256" key="1">
    <source>
        <dbReference type="SAM" id="MobiDB-lite"/>
    </source>
</evidence>
<accession>A0A3S0IQX1</accession>
<reference evidence="2 3" key="1">
    <citation type="submission" date="2018-12" db="EMBL/GenBank/DDBJ databases">
        <title>Deinococcus radiophilus ATCC 27603 genome sequencing and assembly.</title>
        <authorList>
            <person name="Maclea K.S."/>
            <person name="Maynard C.R."/>
        </authorList>
    </citation>
    <scope>NUCLEOTIDE SEQUENCE [LARGE SCALE GENOMIC DNA]</scope>
    <source>
        <strain evidence="2 3">ATCC 27603</strain>
    </source>
</reference>
<feature type="compositionally biased region" description="Polar residues" evidence="1">
    <location>
        <begin position="1"/>
        <end position="10"/>
    </location>
</feature>
<gene>
    <name evidence="2" type="ORF">EJ104_03315</name>
</gene>
<dbReference type="AlphaFoldDB" id="A0A3S0IQX1"/>
<keyword evidence="3" id="KW-1185">Reference proteome</keyword>
<dbReference type="OrthoDB" id="58726at2"/>
<proteinExistence type="predicted"/>